<keyword evidence="1" id="KW-0472">Membrane</keyword>
<evidence type="ECO:0000313" key="3">
    <source>
        <dbReference type="EMBL" id="MBK0332796.1"/>
    </source>
</evidence>
<keyword evidence="4" id="KW-1185">Reference proteome</keyword>
<protein>
    <submittedName>
        <fullName evidence="3">DUF4129 domain-containing protein</fullName>
    </submittedName>
</protein>
<gene>
    <name evidence="3" type="ORF">I8D64_15445</name>
</gene>
<evidence type="ECO:0000259" key="2">
    <source>
        <dbReference type="Pfam" id="PF13559"/>
    </source>
</evidence>
<sequence length="238" mass="25548">MHPLPPRSAAAATSLIALVALVCVVLGAGRVLGPVLEGRGWFFDIDVDREAETPPPPTQASQTPPVPPAAGGGHVAATVLLVLAILAGIAVLVLVIWVLRRARILRGARRPEAEDGDAQAELLEIDDAHRALARARESLEYAATPRDAIIDAWLALERGIAEAGIVRRPEQTTTEYVVTVLRDIDLPDSDLRILAGLYGRALFDDRAADAEAFDEGTRSSARRALERLADRLQEVTAR</sequence>
<feature type="domain" description="Protein-glutamine gamma-glutamyltransferase-like C-terminal" evidence="2">
    <location>
        <begin position="152"/>
        <end position="215"/>
    </location>
</feature>
<dbReference type="InterPro" id="IPR025403">
    <property type="entry name" value="TgpA-like_C"/>
</dbReference>
<accession>A0ABS1BDS3</accession>
<evidence type="ECO:0000256" key="1">
    <source>
        <dbReference type="SAM" id="Phobius"/>
    </source>
</evidence>
<feature type="transmembrane region" description="Helical" evidence="1">
    <location>
        <begin position="75"/>
        <end position="99"/>
    </location>
</feature>
<reference evidence="3 4" key="1">
    <citation type="submission" date="2020-12" db="EMBL/GenBank/DDBJ databases">
        <title>Brachybacterium sp. MASK1Z-5, whole genome shotgun sequence.</title>
        <authorList>
            <person name="Tuo L."/>
        </authorList>
    </citation>
    <scope>NUCLEOTIDE SEQUENCE [LARGE SCALE GENOMIC DNA]</scope>
    <source>
        <strain evidence="3 4">MASK1Z-5</strain>
    </source>
</reference>
<dbReference type="Pfam" id="PF13559">
    <property type="entry name" value="DUF4129"/>
    <property type="match status" value="1"/>
</dbReference>
<keyword evidence="1" id="KW-1133">Transmembrane helix</keyword>
<keyword evidence="1" id="KW-0812">Transmembrane</keyword>
<dbReference type="RefSeq" id="WP_200503684.1">
    <property type="nucleotide sequence ID" value="NZ_JAEDAJ010000013.1"/>
</dbReference>
<dbReference type="Proteomes" id="UP000612352">
    <property type="component" value="Unassembled WGS sequence"/>
</dbReference>
<evidence type="ECO:0000313" key="4">
    <source>
        <dbReference type="Proteomes" id="UP000612352"/>
    </source>
</evidence>
<proteinExistence type="predicted"/>
<dbReference type="EMBL" id="JAEDAJ010000013">
    <property type="protein sequence ID" value="MBK0332796.1"/>
    <property type="molecule type" value="Genomic_DNA"/>
</dbReference>
<organism evidence="3 4">
    <name type="scientific">Brachybacterium halotolerans</name>
    <dbReference type="NCBI Taxonomy" id="2795215"/>
    <lineage>
        <taxon>Bacteria</taxon>
        <taxon>Bacillati</taxon>
        <taxon>Actinomycetota</taxon>
        <taxon>Actinomycetes</taxon>
        <taxon>Micrococcales</taxon>
        <taxon>Dermabacteraceae</taxon>
        <taxon>Brachybacterium</taxon>
    </lineage>
</organism>
<comment type="caution">
    <text evidence="3">The sequence shown here is derived from an EMBL/GenBank/DDBJ whole genome shotgun (WGS) entry which is preliminary data.</text>
</comment>
<name>A0ABS1BDS3_9MICO</name>